<dbReference type="OrthoDB" id="5914552at2759"/>
<gene>
    <name evidence="1" type="ORF">T07_13780</name>
</gene>
<organism evidence="1 2">
    <name type="scientific">Trichinella nelsoni</name>
    <dbReference type="NCBI Taxonomy" id="6336"/>
    <lineage>
        <taxon>Eukaryota</taxon>
        <taxon>Metazoa</taxon>
        <taxon>Ecdysozoa</taxon>
        <taxon>Nematoda</taxon>
        <taxon>Enoplea</taxon>
        <taxon>Dorylaimia</taxon>
        <taxon>Trichinellida</taxon>
        <taxon>Trichinellidae</taxon>
        <taxon>Trichinella</taxon>
    </lineage>
</organism>
<evidence type="ECO:0000313" key="2">
    <source>
        <dbReference type="Proteomes" id="UP000054630"/>
    </source>
</evidence>
<accession>A0A0V0SE70</accession>
<protein>
    <submittedName>
        <fullName evidence="1">Uncharacterized protein</fullName>
    </submittedName>
</protein>
<reference evidence="1 2" key="1">
    <citation type="submission" date="2015-01" db="EMBL/GenBank/DDBJ databases">
        <title>Evolution of Trichinella species and genotypes.</title>
        <authorList>
            <person name="Korhonen P.K."/>
            <person name="Edoardo P."/>
            <person name="Giuseppe L.R."/>
            <person name="Gasser R.B."/>
        </authorList>
    </citation>
    <scope>NUCLEOTIDE SEQUENCE [LARGE SCALE GENOMIC DNA]</scope>
    <source>
        <strain evidence="1">ISS37</strain>
    </source>
</reference>
<sequence length="239" mass="28441">LLFLRFSEVGFGHKFPFLLYITKYCGINRFWKVPLQINANVSNKYPLKLPCAYLNTQGSSPFKSPLKLIDHGKFIDIIMRYSLKFSSLVQYFAVLAMTIFLHFRSTSNKLYKVDSTGVEMYKCYYDYEHFLEGIWRSSCINIHQMEFYSALLRARVLFRFPLLLLKSHHSSTFSPISGQIRFYETRFWKVLRHINSYVSNKWPLKYQLKLPRVIKYFFVLSNSIFLHFRSVSNKLIKVV</sequence>
<dbReference type="AlphaFoldDB" id="A0A0V0SE70"/>
<evidence type="ECO:0000313" key="1">
    <source>
        <dbReference type="EMBL" id="KRX25053.1"/>
    </source>
</evidence>
<comment type="caution">
    <text evidence="1">The sequence shown here is derived from an EMBL/GenBank/DDBJ whole genome shotgun (WGS) entry which is preliminary data.</text>
</comment>
<dbReference type="Proteomes" id="UP000054630">
    <property type="component" value="Unassembled WGS sequence"/>
</dbReference>
<name>A0A0V0SE70_9BILA</name>
<dbReference type="EMBL" id="JYDL01000014">
    <property type="protein sequence ID" value="KRX25053.1"/>
    <property type="molecule type" value="Genomic_DNA"/>
</dbReference>
<feature type="non-terminal residue" evidence="1">
    <location>
        <position position="1"/>
    </location>
</feature>
<keyword evidence="2" id="KW-1185">Reference proteome</keyword>
<proteinExistence type="predicted"/>